<dbReference type="RefSeq" id="WP_097109618.1">
    <property type="nucleotide sequence ID" value="NZ_OBEB01000001.1"/>
</dbReference>
<organism evidence="2 3">
    <name type="scientific">Arsukibacterium tuosuense</name>
    <dbReference type="NCBI Taxonomy" id="1323745"/>
    <lineage>
        <taxon>Bacteria</taxon>
        <taxon>Pseudomonadati</taxon>
        <taxon>Pseudomonadota</taxon>
        <taxon>Gammaproteobacteria</taxon>
        <taxon>Chromatiales</taxon>
        <taxon>Chromatiaceae</taxon>
        <taxon>Arsukibacterium</taxon>
    </lineage>
</organism>
<sequence length="80" mass="9022">MSRLLYLILIIAFLVVGFVFGAINQQLTDIHFLVVKLQLRVVDIAIIFLITGVLLGLIIAAWLSMARRTKNWLKPSAEKT</sequence>
<evidence type="ECO:0000313" key="3">
    <source>
        <dbReference type="Proteomes" id="UP000219353"/>
    </source>
</evidence>
<keyword evidence="1" id="KW-0812">Transmembrane</keyword>
<accession>A0A285I0V3</accession>
<evidence type="ECO:0008006" key="4">
    <source>
        <dbReference type="Google" id="ProtNLM"/>
    </source>
</evidence>
<reference evidence="3" key="1">
    <citation type="submission" date="2017-09" db="EMBL/GenBank/DDBJ databases">
        <authorList>
            <person name="Varghese N."/>
            <person name="Submissions S."/>
        </authorList>
    </citation>
    <scope>NUCLEOTIDE SEQUENCE [LARGE SCALE GENOMIC DNA]</scope>
    <source>
        <strain evidence="3">CGMCC 1.12461</strain>
    </source>
</reference>
<feature type="transmembrane region" description="Helical" evidence="1">
    <location>
        <begin position="45"/>
        <end position="65"/>
    </location>
</feature>
<dbReference type="EMBL" id="OBEB01000001">
    <property type="protein sequence ID" value="SNY41579.1"/>
    <property type="molecule type" value="Genomic_DNA"/>
</dbReference>
<evidence type="ECO:0000256" key="1">
    <source>
        <dbReference type="SAM" id="Phobius"/>
    </source>
</evidence>
<proteinExistence type="predicted"/>
<gene>
    <name evidence="2" type="ORF">SAMN06297280_0327</name>
</gene>
<keyword evidence="1" id="KW-1133">Transmembrane helix</keyword>
<evidence type="ECO:0000313" key="2">
    <source>
        <dbReference type="EMBL" id="SNY41579.1"/>
    </source>
</evidence>
<keyword evidence="1" id="KW-0472">Membrane</keyword>
<protein>
    <recommendedName>
        <fullName evidence="4">Lipopolysaccharide assembly protein A domain-containing protein</fullName>
    </recommendedName>
</protein>
<dbReference type="OrthoDB" id="5772494at2"/>
<name>A0A285I0V3_9GAMM</name>
<keyword evidence="3" id="KW-1185">Reference proteome</keyword>
<dbReference type="Proteomes" id="UP000219353">
    <property type="component" value="Unassembled WGS sequence"/>
</dbReference>
<dbReference type="AlphaFoldDB" id="A0A285I0V3"/>